<reference evidence="2" key="1">
    <citation type="journal article" date="2013" name="Science">
        <title>The Amborella genome and the evolution of flowering plants.</title>
        <authorList>
            <consortium name="Amborella Genome Project"/>
        </authorList>
    </citation>
    <scope>NUCLEOTIDE SEQUENCE [LARGE SCALE GENOMIC DNA]</scope>
</reference>
<name>W1P3K7_AMBTC</name>
<accession>W1P3K7</accession>
<dbReference type="Proteomes" id="UP000017836">
    <property type="component" value="Unassembled WGS sequence"/>
</dbReference>
<protein>
    <recommendedName>
        <fullName evidence="3">Isopenicillin N synthase-like Fe(2+) 2OG dioxygenase domain-containing protein</fullName>
    </recommendedName>
</protein>
<evidence type="ECO:0000313" key="1">
    <source>
        <dbReference type="EMBL" id="ERN01545.1"/>
    </source>
</evidence>
<sequence length="452" mass="50842">MEGEEKDVLELVQLQYDDLILLSQSSFSPSHSPSSSPKLSYPAREESERLDAVFKTVMETLGPEGPGLIAITGVPNAGAMRRRLLPLARKLALLNNKDRHCILKEHGLGSDFSLKDLDRSVSSFVFPLRYQQDFVPKLMHIGSKPGDSEDPDIYSLEQQPHETGNEFKDLGNAFKELGFCMVVIGLLFARICDKGIGGGELEESILHSGTAKGRLIHYHSILDNFVLKEAARSRGDKKQRNRSGQILVEDSNVSSLQYSVISSQILPSNLWQQWHYDYGLFTVLTTPMFLSQCQNPENNDDSYEKLDSQSECSAPNGHTYLQIHDTVMHRTLMVRAPPNSFIIQVGESAEILSRGKLTSTIHAVSRVRERVDISRENFVVFLQPSWHKTFSELPERDGASWDKSIGRRSCTCDIQRKVPPLLTRLKDGMTFAEFSKETTKQYYGSNGWQSGK</sequence>
<dbReference type="PANTHER" id="PTHR48253:SF2">
    <property type="entry name" value="ISOPENICILLIN N SYNTHASE-LIKE FE(2+) 2OG DIOXYGENASE DOMAIN-CONTAINING PROTEIN"/>
    <property type="match status" value="1"/>
</dbReference>
<dbReference type="Gene3D" id="2.60.120.330">
    <property type="entry name" value="B-lactam Antibiotic, Isopenicillin N Synthase, Chain"/>
    <property type="match status" value="1"/>
</dbReference>
<dbReference type="OMA" id="RLAVMDH"/>
<gene>
    <name evidence="1" type="ORF">AMTR_s00002p00271300</name>
</gene>
<evidence type="ECO:0000313" key="2">
    <source>
        <dbReference type="Proteomes" id="UP000017836"/>
    </source>
</evidence>
<dbReference type="HOGENOM" id="CLU_043881_0_0_1"/>
<dbReference type="PANTHER" id="PTHR48253">
    <property type="match status" value="1"/>
</dbReference>
<dbReference type="eggNOG" id="ENOG502QTB1">
    <property type="taxonomic scope" value="Eukaryota"/>
</dbReference>
<organism evidence="1 2">
    <name type="scientific">Amborella trichopoda</name>
    <dbReference type="NCBI Taxonomy" id="13333"/>
    <lineage>
        <taxon>Eukaryota</taxon>
        <taxon>Viridiplantae</taxon>
        <taxon>Streptophyta</taxon>
        <taxon>Embryophyta</taxon>
        <taxon>Tracheophyta</taxon>
        <taxon>Spermatophyta</taxon>
        <taxon>Magnoliopsida</taxon>
        <taxon>Amborellales</taxon>
        <taxon>Amborellaceae</taxon>
        <taxon>Amborella</taxon>
    </lineage>
</organism>
<dbReference type="AlphaFoldDB" id="W1P3K7"/>
<evidence type="ECO:0008006" key="3">
    <source>
        <dbReference type="Google" id="ProtNLM"/>
    </source>
</evidence>
<dbReference type="Gramene" id="ERN01545">
    <property type="protein sequence ID" value="ERN01545"/>
    <property type="gene ID" value="AMTR_s00002p00271300"/>
</dbReference>
<keyword evidence="2" id="KW-1185">Reference proteome</keyword>
<dbReference type="GO" id="GO:0009555">
    <property type="term" value="P:pollen development"/>
    <property type="evidence" value="ECO:0007669"/>
    <property type="project" value="EnsemblPlants"/>
</dbReference>
<dbReference type="SUPFAM" id="SSF51197">
    <property type="entry name" value="Clavaminate synthase-like"/>
    <property type="match status" value="1"/>
</dbReference>
<dbReference type="InterPro" id="IPR027443">
    <property type="entry name" value="IPNS-like_sf"/>
</dbReference>
<proteinExistence type="predicted"/>
<dbReference type="EMBL" id="KI394767">
    <property type="protein sequence ID" value="ERN01545.1"/>
    <property type="molecule type" value="Genomic_DNA"/>
</dbReference>